<organism evidence="4 5">
    <name type="scientific">Ottowia oryzae</name>
    <dbReference type="NCBI Taxonomy" id="2109914"/>
    <lineage>
        <taxon>Bacteria</taxon>
        <taxon>Pseudomonadati</taxon>
        <taxon>Pseudomonadota</taxon>
        <taxon>Betaproteobacteria</taxon>
        <taxon>Burkholderiales</taxon>
        <taxon>Comamonadaceae</taxon>
        <taxon>Ottowia</taxon>
    </lineage>
</organism>
<reference evidence="4 5" key="1">
    <citation type="submission" date="2018-03" db="EMBL/GenBank/DDBJ databases">
        <title>Genome sequencing of Ottowia sp.</title>
        <authorList>
            <person name="Kim S.-J."/>
            <person name="Heo J."/>
            <person name="Kwon S.-W."/>
        </authorList>
    </citation>
    <scope>NUCLEOTIDE SEQUENCE [LARGE SCALE GENOMIC DNA]</scope>
    <source>
        <strain evidence="4 5">KADR8-3</strain>
    </source>
</reference>
<dbReference type="Proteomes" id="UP000239709">
    <property type="component" value="Chromosome"/>
</dbReference>
<dbReference type="InterPro" id="IPR019886">
    <property type="entry name" value="Na_symporter_ssu"/>
</dbReference>
<evidence type="ECO:0000313" key="4">
    <source>
        <dbReference type="EMBL" id="AVO35318.1"/>
    </source>
</evidence>
<keyword evidence="2" id="KW-1133">Transmembrane helix</keyword>
<dbReference type="AlphaFoldDB" id="A0A2S0MHG3"/>
<evidence type="ECO:0000259" key="3">
    <source>
        <dbReference type="Pfam" id="PF13937"/>
    </source>
</evidence>
<protein>
    <submittedName>
        <fullName evidence="4">DUF4212 domain-containing protein</fullName>
    </submittedName>
</protein>
<accession>A0A2S0MHG3</accession>
<name>A0A2S0MHG3_9BURK</name>
<evidence type="ECO:0000256" key="2">
    <source>
        <dbReference type="SAM" id="Phobius"/>
    </source>
</evidence>
<keyword evidence="5" id="KW-1185">Reference proteome</keyword>
<feature type="transmembrane region" description="Helical" evidence="2">
    <location>
        <begin position="46"/>
        <end position="69"/>
    </location>
</feature>
<dbReference type="EMBL" id="CP027666">
    <property type="protein sequence ID" value="AVO35318.1"/>
    <property type="molecule type" value="Genomic_DNA"/>
</dbReference>
<dbReference type="KEGG" id="otk:C6570_14590"/>
<dbReference type="OrthoDB" id="9797746at2"/>
<feature type="region of interest" description="Disordered" evidence="1">
    <location>
        <begin position="75"/>
        <end position="110"/>
    </location>
</feature>
<evidence type="ECO:0000256" key="1">
    <source>
        <dbReference type="SAM" id="MobiDB-lite"/>
    </source>
</evidence>
<evidence type="ECO:0000313" key="5">
    <source>
        <dbReference type="Proteomes" id="UP000239709"/>
    </source>
</evidence>
<gene>
    <name evidence="4" type="ORF">C6570_14590</name>
</gene>
<keyword evidence="2" id="KW-0472">Membrane</keyword>
<feature type="transmembrane region" description="Helical" evidence="2">
    <location>
        <begin position="12"/>
        <end position="34"/>
    </location>
</feature>
<keyword evidence="2" id="KW-0812">Transmembrane</keyword>
<sequence>MRSASEKLAARAGWVRAALLIVWFCASFGVAIFARDLDVVVAGWPLNFWLTAQGGVLVFLAVVMVYAWALNRLDPEPEGLPGAERGTQRDDDPAAEPTASALSDDAGAHG</sequence>
<dbReference type="Pfam" id="PF13937">
    <property type="entry name" value="DUF4212"/>
    <property type="match status" value="1"/>
</dbReference>
<proteinExistence type="predicted"/>
<feature type="domain" description="Sodium symporter small subunit" evidence="3">
    <location>
        <begin position="15"/>
        <end position="75"/>
    </location>
</feature>
<dbReference type="NCBIfam" id="TIGR03647">
    <property type="entry name" value="Na_symport_sm"/>
    <property type="match status" value="1"/>
</dbReference>